<dbReference type="EMBL" id="DVOT01000169">
    <property type="protein sequence ID" value="HIV28176.1"/>
    <property type="molecule type" value="Genomic_DNA"/>
</dbReference>
<protein>
    <submittedName>
        <fullName evidence="9">Carbohydrate ABC transporter permease</fullName>
    </submittedName>
</protein>
<comment type="caution">
    <text evidence="9">The sequence shown here is derived from an EMBL/GenBank/DDBJ whole genome shotgun (WGS) entry which is preliminary data.</text>
</comment>
<dbReference type="GO" id="GO:0005886">
    <property type="term" value="C:plasma membrane"/>
    <property type="evidence" value="ECO:0007669"/>
    <property type="project" value="UniProtKB-SubCell"/>
</dbReference>
<comment type="subcellular location">
    <subcellularLocation>
        <location evidence="1 7">Cell membrane</location>
        <topology evidence="1 7">Multi-pass membrane protein</topology>
    </subcellularLocation>
</comment>
<name>A0A9D1P8N1_9FIRM</name>
<evidence type="ECO:0000256" key="2">
    <source>
        <dbReference type="ARBA" id="ARBA00022448"/>
    </source>
</evidence>
<evidence type="ECO:0000256" key="6">
    <source>
        <dbReference type="ARBA" id="ARBA00023136"/>
    </source>
</evidence>
<reference evidence="9" key="1">
    <citation type="submission" date="2020-10" db="EMBL/GenBank/DDBJ databases">
        <authorList>
            <person name="Gilroy R."/>
        </authorList>
    </citation>
    <scope>NUCLEOTIDE SEQUENCE</scope>
    <source>
        <strain evidence="9">CHK183-6373</strain>
    </source>
</reference>
<evidence type="ECO:0000256" key="3">
    <source>
        <dbReference type="ARBA" id="ARBA00022475"/>
    </source>
</evidence>
<reference evidence="9" key="2">
    <citation type="journal article" date="2021" name="PeerJ">
        <title>Extensive microbial diversity within the chicken gut microbiome revealed by metagenomics and culture.</title>
        <authorList>
            <person name="Gilroy R."/>
            <person name="Ravi A."/>
            <person name="Getino M."/>
            <person name="Pursley I."/>
            <person name="Horton D.L."/>
            <person name="Alikhan N.F."/>
            <person name="Baker D."/>
            <person name="Gharbi K."/>
            <person name="Hall N."/>
            <person name="Watson M."/>
            <person name="Adriaenssens E.M."/>
            <person name="Foster-Nyarko E."/>
            <person name="Jarju S."/>
            <person name="Secka A."/>
            <person name="Antonio M."/>
            <person name="Oren A."/>
            <person name="Chaudhuri R.R."/>
            <person name="La Ragione R."/>
            <person name="Hildebrand F."/>
            <person name="Pallen M.J."/>
        </authorList>
    </citation>
    <scope>NUCLEOTIDE SEQUENCE</scope>
    <source>
        <strain evidence="9">CHK183-6373</strain>
    </source>
</reference>
<evidence type="ECO:0000313" key="10">
    <source>
        <dbReference type="Proteomes" id="UP000886884"/>
    </source>
</evidence>
<evidence type="ECO:0000256" key="5">
    <source>
        <dbReference type="ARBA" id="ARBA00022989"/>
    </source>
</evidence>
<gene>
    <name evidence="9" type="ORF">IAA64_09405</name>
</gene>
<dbReference type="Pfam" id="PF00528">
    <property type="entry name" value="BPD_transp_1"/>
    <property type="match status" value="1"/>
</dbReference>
<dbReference type="GO" id="GO:0055085">
    <property type="term" value="P:transmembrane transport"/>
    <property type="evidence" value="ECO:0007669"/>
    <property type="project" value="InterPro"/>
</dbReference>
<dbReference type="InterPro" id="IPR000515">
    <property type="entry name" value="MetI-like"/>
</dbReference>
<evidence type="ECO:0000313" key="9">
    <source>
        <dbReference type="EMBL" id="HIV28176.1"/>
    </source>
</evidence>
<dbReference type="PANTHER" id="PTHR43744:SF9">
    <property type="entry name" value="POLYGALACTURONAN_RHAMNOGALACTURONAN TRANSPORT SYSTEM PERMEASE PROTEIN YTCP"/>
    <property type="match status" value="1"/>
</dbReference>
<organism evidence="9 10">
    <name type="scientific">Candidatus Ornithocaccomicrobium faecavium</name>
    <dbReference type="NCBI Taxonomy" id="2840890"/>
    <lineage>
        <taxon>Bacteria</taxon>
        <taxon>Bacillati</taxon>
        <taxon>Bacillota</taxon>
        <taxon>Clostridia</taxon>
        <taxon>Candidatus Ornithocaccomicrobium</taxon>
    </lineage>
</organism>
<feature type="transmembrane region" description="Helical" evidence="7">
    <location>
        <begin position="171"/>
        <end position="192"/>
    </location>
</feature>
<dbReference type="SUPFAM" id="SSF161098">
    <property type="entry name" value="MetI-like"/>
    <property type="match status" value="1"/>
</dbReference>
<evidence type="ECO:0000256" key="7">
    <source>
        <dbReference type="RuleBase" id="RU363032"/>
    </source>
</evidence>
<dbReference type="PANTHER" id="PTHR43744">
    <property type="entry name" value="ABC TRANSPORTER PERMEASE PROTEIN MG189-RELATED-RELATED"/>
    <property type="match status" value="1"/>
</dbReference>
<keyword evidence="5 7" id="KW-1133">Transmembrane helix</keyword>
<feature type="transmembrane region" description="Helical" evidence="7">
    <location>
        <begin position="123"/>
        <end position="142"/>
    </location>
</feature>
<keyword evidence="6 7" id="KW-0472">Membrane</keyword>
<keyword evidence="4 7" id="KW-0812">Transmembrane</keyword>
<feature type="transmembrane region" description="Helical" evidence="7">
    <location>
        <begin position="251"/>
        <end position="271"/>
    </location>
</feature>
<keyword evidence="3" id="KW-1003">Cell membrane</keyword>
<dbReference type="InterPro" id="IPR035906">
    <property type="entry name" value="MetI-like_sf"/>
</dbReference>
<feature type="transmembrane region" description="Helical" evidence="7">
    <location>
        <begin position="65"/>
        <end position="86"/>
    </location>
</feature>
<comment type="similarity">
    <text evidence="7">Belongs to the binding-protein-dependent transport system permease family.</text>
</comment>
<sequence>MNVAVMAVLLVLMLYPLYYIVIASVSEPYAVATGKIFLRPVGFTMEAYQNVFENQRIWTGYRNTVFYTIFGTVLNLALTIPTAYVLSKKQLPARNLFAWYFLIPMYFSGGLIPTYLLVRDLHLLNTAYTIVVLGGLSIYNMVVTRTYFSNSIPGELYESAKIDGATEFTNFFQIALPLAAPILAVMALYYGVARWNDYYTAMIYLSSSDRQPLQMVLRDILLQNQNALVAAENLSDEEMELMARRAYMAEAMKYAVIFIASAPLLCAYPFVQKYFVKGMMIGSLKG</sequence>
<evidence type="ECO:0000256" key="1">
    <source>
        <dbReference type="ARBA" id="ARBA00004651"/>
    </source>
</evidence>
<feature type="domain" description="ABC transmembrane type-1" evidence="8">
    <location>
        <begin position="61"/>
        <end position="260"/>
    </location>
</feature>
<accession>A0A9D1P8N1</accession>
<evidence type="ECO:0000259" key="8">
    <source>
        <dbReference type="PROSITE" id="PS50928"/>
    </source>
</evidence>
<proteinExistence type="inferred from homology"/>
<dbReference type="PROSITE" id="PS50928">
    <property type="entry name" value="ABC_TM1"/>
    <property type="match status" value="1"/>
</dbReference>
<evidence type="ECO:0000256" key="4">
    <source>
        <dbReference type="ARBA" id="ARBA00022692"/>
    </source>
</evidence>
<dbReference type="Proteomes" id="UP000886884">
    <property type="component" value="Unassembled WGS sequence"/>
</dbReference>
<dbReference type="CDD" id="cd06261">
    <property type="entry name" value="TM_PBP2"/>
    <property type="match status" value="1"/>
</dbReference>
<feature type="transmembrane region" description="Helical" evidence="7">
    <location>
        <begin position="98"/>
        <end position="117"/>
    </location>
</feature>
<keyword evidence="2 7" id="KW-0813">Transport</keyword>
<dbReference type="AlphaFoldDB" id="A0A9D1P8N1"/>
<dbReference type="Gene3D" id="1.10.3720.10">
    <property type="entry name" value="MetI-like"/>
    <property type="match status" value="1"/>
</dbReference>